<keyword evidence="5" id="KW-0677">Repeat</keyword>
<evidence type="ECO:0000256" key="2">
    <source>
        <dbReference type="ARBA" id="ARBA00022475"/>
    </source>
</evidence>
<dbReference type="InterPro" id="IPR000033">
    <property type="entry name" value="LDLR_classB_rpt"/>
</dbReference>
<dbReference type="SUPFAM" id="SSF63825">
    <property type="entry name" value="YWTD domain"/>
    <property type="match status" value="1"/>
</dbReference>
<dbReference type="GO" id="GO:0007283">
    <property type="term" value="P:spermatogenesis"/>
    <property type="evidence" value="ECO:0007669"/>
    <property type="project" value="UniProtKB-KW"/>
</dbReference>
<dbReference type="InterPro" id="IPR050778">
    <property type="entry name" value="Cueball_EGF_LRP_Nidogen"/>
</dbReference>
<organism evidence="17 18">
    <name type="scientific">Diaphorina citri</name>
    <name type="common">Asian citrus psyllid</name>
    <dbReference type="NCBI Taxonomy" id="121845"/>
    <lineage>
        <taxon>Eukaryota</taxon>
        <taxon>Metazoa</taxon>
        <taxon>Ecdysozoa</taxon>
        <taxon>Arthropoda</taxon>
        <taxon>Hexapoda</taxon>
        <taxon>Insecta</taxon>
        <taxon>Pterygota</taxon>
        <taxon>Neoptera</taxon>
        <taxon>Paraneoptera</taxon>
        <taxon>Hemiptera</taxon>
        <taxon>Sternorrhyncha</taxon>
        <taxon>Psylloidea</taxon>
        <taxon>Psyllidae</taxon>
        <taxon>Diaphorininae</taxon>
        <taxon>Diaphorina</taxon>
    </lineage>
</organism>
<keyword evidence="4" id="KW-0732">Signal</keyword>
<dbReference type="RefSeq" id="XP_026684843.1">
    <property type="nucleotide sequence ID" value="XM_026829042.1"/>
</dbReference>
<dbReference type="AlphaFoldDB" id="A0A3Q0J8N5"/>
<feature type="disulfide bond" evidence="14">
    <location>
        <begin position="218"/>
        <end position="227"/>
    </location>
</feature>
<dbReference type="PROSITE" id="PS51120">
    <property type="entry name" value="LDLRB"/>
    <property type="match status" value="2"/>
</dbReference>
<protein>
    <recommendedName>
        <fullName evidence="13">Protein cueball</fullName>
    </recommendedName>
</protein>
<keyword evidence="3 14" id="KW-0245">EGF-like domain</keyword>
<feature type="domain" description="EGF-like" evidence="16">
    <location>
        <begin position="188"/>
        <end position="228"/>
    </location>
</feature>
<comment type="caution">
    <text evidence="14">Lacks conserved residue(s) required for the propagation of feature annotation.</text>
</comment>
<dbReference type="SMART" id="SM00179">
    <property type="entry name" value="EGF_CA"/>
    <property type="match status" value="1"/>
</dbReference>
<reference evidence="18 19" key="1">
    <citation type="submission" date="2025-04" db="UniProtKB">
        <authorList>
            <consortium name="RefSeq"/>
        </authorList>
    </citation>
    <scope>IDENTIFICATION</scope>
</reference>
<proteinExistence type="inferred from homology"/>
<dbReference type="SMART" id="SM00181">
    <property type="entry name" value="EGF"/>
    <property type="match status" value="3"/>
</dbReference>
<evidence type="ECO:0000313" key="19">
    <source>
        <dbReference type="RefSeq" id="XP_026684843.1"/>
    </source>
</evidence>
<keyword evidence="6" id="KW-0221">Differentiation</keyword>
<dbReference type="GO" id="GO:0042813">
    <property type="term" value="F:Wnt receptor activity"/>
    <property type="evidence" value="ECO:0007669"/>
    <property type="project" value="TreeGrafter"/>
</dbReference>
<evidence type="ECO:0000256" key="9">
    <source>
        <dbReference type="ARBA" id="ARBA00023136"/>
    </source>
</evidence>
<keyword evidence="7" id="KW-0744">Spermatogenesis</keyword>
<feature type="domain" description="EGF-like" evidence="16">
    <location>
        <begin position="264"/>
        <end position="300"/>
    </location>
</feature>
<keyword evidence="10 14" id="KW-1015">Disulfide bond</keyword>
<dbReference type="FunFam" id="2.10.25.10:FF:000699">
    <property type="entry name" value="Uncharacterized protein, isoform C"/>
    <property type="match status" value="1"/>
</dbReference>
<evidence type="ECO:0000256" key="3">
    <source>
        <dbReference type="ARBA" id="ARBA00022536"/>
    </source>
</evidence>
<dbReference type="GeneID" id="103516732"/>
<keyword evidence="9" id="KW-0472">Membrane</keyword>
<dbReference type="CTD" id="38174"/>
<gene>
    <name evidence="18 19" type="primary">LOC103516732</name>
</gene>
<keyword evidence="17" id="KW-1185">Reference proteome</keyword>
<dbReference type="PROSITE" id="PS00022">
    <property type="entry name" value="EGF_1"/>
    <property type="match status" value="1"/>
</dbReference>
<feature type="repeat" description="LDL-receptor class B" evidence="15">
    <location>
        <begin position="6"/>
        <end position="50"/>
    </location>
</feature>
<evidence type="ECO:0000256" key="4">
    <source>
        <dbReference type="ARBA" id="ARBA00022729"/>
    </source>
</evidence>
<dbReference type="CDD" id="cd00054">
    <property type="entry name" value="EGF_CA"/>
    <property type="match status" value="1"/>
</dbReference>
<dbReference type="Pfam" id="PF00058">
    <property type="entry name" value="Ldl_recept_b"/>
    <property type="match status" value="1"/>
</dbReference>
<dbReference type="GO" id="GO:0005886">
    <property type="term" value="C:plasma membrane"/>
    <property type="evidence" value="ECO:0007669"/>
    <property type="project" value="UniProtKB-SubCell"/>
</dbReference>
<dbReference type="Pfam" id="PF00008">
    <property type="entry name" value="EGF"/>
    <property type="match status" value="1"/>
</dbReference>
<evidence type="ECO:0000256" key="11">
    <source>
        <dbReference type="ARBA" id="ARBA00023180"/>
    </source>
</evidence>
<dbReference type="Proteomes" id="UP000079169">
    <property type="component" value="Unplaced"/>
</dbReference>
<dbReference type="GO" id="GO:0005509">
    <property type="term" value="F:calcium ion binding"/>
    <property type="evidence" value="ECO:0007669"/>
    <property type="project" value="InterPro"/>
</dbReference>
<evidence type="ECO:0000259" key="16">
    <source>
        <dbReference type="PROSITE" id="PS50026"/>
    </source>
</evidence>
<evidence type="ECO:0000313" key="18">
    <source>
        <dbReference type="RefSeq" id="XP_026684842.1"/>
    </source>
</evidence>
<dbReference type="GO" id="GO:0048477">
    <property type="term" value="P:oogenesis"/>
    <property type="evidence" value="ECO:0007669"/>
    <property type="project" value="UniProtKB-KW"/>
</dbReference>
<comment type="subcellular location">
    <subcellularLocation>
        <location evidence="1">Cell membrane</location>
        <topology evidence="1">Single-pass type I membrane protein</topology>
    </subcellularLocation>
</comment>
<name>A0A3Q0J8N5_DIACI</name>
<evidence type="ECO:0000313" key="17">
    <source>
        <dbReference type="Proteomes" id="UP000079169"/>
    </source>
</evidence>
<feature type="repeat" description="LDL-receptor class B" evidence="15">
    <location>
        <begin position="51"/>
        <end position="96"/>
    </location>
</feature>
<feature type="disulfide bond" evidence="14">
    <location>
        <begin position="268"/>
        <end position="278"/>
    </location>
</feature>
<evidence type="ECO:0000256" key="1">
    <source>
        <dbReference type="ARBA" id="ARBA00004251"/>
    </source>
</evidence>
<dbReference type="SMART" id="SM00135">
    <property type="entry name" value="LY"/>
    <property type="match status" value="1"/>
</dbReference>
<dbReference type="PANTHER" id="PTHR46513:SF42">
    <property type="entry name" value="PROTEIN CUEBALL"/>
    <property type="match status" value="1"/>
</dbReference>
<comment type="similarity">
    <text evidence="12">Belongs to the cueball family.</text>
</comment>
<evidence type="ECO:0000256" key="14">
    <source>
        <dbReference type="PROSITE-ProRule" id="PRU00076"/>
    </source>
</evidence>
<evidence type="ECO:0000256" key="8">
    <source>
        <dbReference type="ARBA" id="ARBA00022943"/>
    </source>
</evidence>
<dbReference type="InterPro" id="IPR000742">
    <property type="entry name" value="EGF"/>
</dbReference>
<dbReference type="SUPFAM" id="SSF57196">
    <property type="entry name" value="EGF/Laminin"/>
    <property type="match status" value="2"/>
</dbReference>
<keyword evidence="8" id="KW-0896">Oogenesis</keyword>
<dbReference type="Gene3D" id="2.10.25.10">
    <property type="entry name" value="Laminin"/>
    <property type="match status" value="2"/>
</dbReference>
<dbReference type="InterPro" id="IPR001881">
    <property type="entry name" value="EGF-like_Ca-bd_dom"/>
</dbReference>
<dbReference type="KEGG" id="dci:103516732"/>
<dbReference type="PROSITE" id="PS50026">
    <property type="entry name" value="EGF_3"/>
    <property type="match status" value="2"/>
</dbReference>
<evidence type="ECO:0000256" key="5">
    <source>
        <dbReference type="ARBA" id="ARBA00022737"/>
    </source>
</evidence>
<evidence type="ECO:0000256" key="10">
    <source>
        <dbReference type="ARBA" id="ARBA00023157"/>
    </source>
</evidence>
<accession>A0A3Q0J8N5</accession>
<dbReference type="PaxDb" id="121845-A0A3Q0J8N5"/>
<evidence type="ECO:0000256" key="15">
    <source>
        <dbReference type="PROSITE-ProRule" id="PRU00461"/>
    </source>
</evidence>
<dbReference type="PANTHER" id="PTHR46513">
    <property type="entry name" value="VITELLOGENIN RECEPTOR-LIKE PROTEIN-RELATED-RELATED"/>
    <property type="match status" value="1"/>
</dbReference>
<keyword evidence="11" id="KW-0325">Glycoprotein</keyword>
<dbReference type="STRING" id="121845.A0A3Q0J8N5"/>
<dbReference type="GO" id="GO:0017147">
    <property type="term" value="F:Wnt-protein binding"/>
    <property type="evidence" value="ECO:0007669"/>
    <property type="project" value="TreeGrafter"/>
</dbReference>
<evidence type="ECO:0000256" key="12">
    <source>
        <dbReference type="ARBA" id="ARBA00038070"/>
    </source>
</evidence>
<dbReference type="InterPro" id="IPR011042">
    <property type="entry name" value="6-blade_b-propeller_TolB-like"/>
</dbReference>
<dbReference type="PROSITE" id="PS01186">
    <property type="entry name" value="EGF_2"/>
    <property type="match status" value="1"/>
</dbReference>
<keyword evidence="2" id="KW-1003">Cell membrane</keyword>
<dbReference type="RefSeq" id="XP_026684842.1">
    <property type="nucleotide sequence ID" value="XM_026829041.1"/>
</dbReference>
<evidence type="ECO:0000256" key="7">
    <source>
        <dbReference type="ARBA" id="ARBA00022871"/>
    </source>
</evidence>
<dbReference type="GO" id="GO:0060070">
    <property type="term" value="P:canonical Wnt signaling pathway"/>
    <property type="evidence" value="ECO:0007669"/>
    <property type="project" value="TreeGrafter"/>
</dbReference>
<feature type="disulfide bond" evidence="14">
    <location>
        <begin position="290"/>
        <end position="299"/>
    </location>
</feature>
<dbReference type="Gene3D" id="2.120.10.30">
    <property type="entry name" value="TolB, C-terminal domain"/>
    <property type="match status" value="1"/>
</dbReference>
<evidence type="ECO:0000256" key="13">
    <source>
        <dbReference type="ARBA" id="ARBA00040020"/>
    </source>
</evidence>
<sequence>MSFYFSYIFWTNVDYNQPSIDRSDINGANRKRIIGNDIFQPYSITIDILNQVIYWTDEREMEYFRIERANLDGGNRQVIYTGRYQEPTAISIGFNRVYFTDRTNVWAIDLNSANNASLFMNYPKMAPMAVITSDSKYYSYENNSQCFFPTRPKHDSPKAVTEIDEFTRAQTKINKDGTRVVSEEIVGEESTVLLPNGELGNRSACHNNGVWINASCVCKEGYHGSRCELHLACYNYCVRGTCEVDVSGAATCSCPLQFSGPRCEVDMCAGRCQNGGTCIPIDVNQTHCECPSGYFGNHCEGSEFLCRAYCLLKNDVDRFALPETSSCR</sequence>
<evidence type="ECO:0000256" key="6">
    <source>
        <dbReference type="ARBA" id="ARBA00022782"/>
    </source>
</evidence>